<gene>
    <name evidence="2" type="ORF">GMARGA_LOCUS32171</name>
</gene>
<evidence type="ECO:0000259" key="1">
    <source>
        <dbReference type="Pfam" id="PF13843"/>
    </source>
</evidence>
<dbReference type="Pfam" id="PF13843">
    <property type="entry name" value="DDE_Tnp_1_7"/>
    <property type="match status" value="1"/>
</dbReference>
<evidence type="ECO:0000313" key="2">
    <source>
        <dbReference type="EMBL" id="CAG8834657.1"/>
    </source>
</evidence>
<dbReference type="InterPro" id="IPR029526">
    <property type="entry name" value="PGBD"/>
</dbReference>
<dbReference type="EMBL" id="CAJVQB010049847">
    <property type="protein sequence ID" value="CAG8834657.1"/>
    <property type="molecule type" value="Genomic_DNA"/>
</dbReference>
<feature type="non-terminal residue" evidence="2">
    <location>
        <position position="1"/>
    </location>
</feature>
<evidence type="ECO:0000313" key="3">
    <source>
        <dbReference type="Proteomes" id="UP000789901"/>
    </source>
</evidence>
<comment type="caution">
    <text evidence="2">The sequence shown here is derived from an EMBL/GenBank/DDBJ whole genome shotgun (WGS) entry which is preliminary data.</text>
</comment>
<reference evidence="2 3" key="1">
    <citation type="submission" date="2021-06" db="EMBL/GenBank/DDBJ databases">
        <authorList>
            <person name="Kallberg Y."/>
            <person name="Tangrot J."/>
            <person name="Rosling A."/>
        </authorList>
    </citation>
    <scope>NUCLEOTIDE SEQUENCE [LARGE SCALE GENOMIC DNA]</scope>
    <source>
        <strain evidence="2 3">120-4 pot B 10/14</strain>
    </source>
</reference>
<proteinExistence type="predicted"/>
<feature type="domain" description="PiggyBac transposable element-derived protein" evidence="1">
    <location>
        <begin position="101"/>
        <end position="172"/>
    </location>
</feature>
<dbReference type="Proteomes" id="UP000789901">
    <property type="component" value="Unassembled WGS sequence"/>
</dbReference>
<name>A0ABN7WKU2_GIGMA</name>
<protein>
    <submittedName>
        <fullName evidence="2">35167_t:CDS:1</fullName>
    </submittedName>
</protein>
<accession>A0ABN7WKU2</accession>
<sequence>FDKIENVVVDVLAGNLRYEKQVISNREEEEPAVTELLSAHEELSDDSESSLKEEEGENIEVIDLSISVNWREQLVTIDQHAINLVYNHEYEVNVSSISLASPYELFHHFLPLNYIEQFVINSINRYGNDASNWVNVNINEYVKWLGLWVLMSAFPIADCWFYWRTNQEQTQPIAPFNFQCWMSHS</sequence>
<organism evidence="2 3">
    <name type="scientific">Gigaspora margarita</name>
    <dbReference type="NCBI Taxonomy" id="4874"/>
    <lineage>
        <taxon>Eukaryota</taxon>
        <taxon>Fungi</taxon>
        <taxon>Fungi incertae sedis</taxon>
        <taxon>Mucoromycota</taxon>
        <taxon>Glomeromycotina</taxon>
        <taxon>Glomeromycetes</taxon>
        <taxon>Diversisporales</taxon>
        <taxon>Gigasporaceae</taxon>
        <taxon>Gigaspora</taxon>
    </lineage>
</organism>
<keyword evidence="3" id="KW-1185">Reference proteome</keyword>